<proteinExistence type="inferred from homology"/>
<evidence type="ECO:0000256" key="2">
    <source>
        <dbReference type="HAMAP-Rule" id="MF_01539"/>
    </source>
</evidence>
<protein>
    <recommendedName>
        <fullName evidence="2">tRNA(Met) cytidine acetate ligase</fullName>
        <ecNumber evidence="2">6.3.4.-</ecNumber>
    </recommendedName>
</protein>
<organism evidence="3 4">
    <name type="scientific">Tissierella carlieri</name>
    <dbReference type="NCBI Taxonomy" id="689904"/>
    <lineage>
        <taxon>Bacteria</taxon>
        <taxon>Bacillati</taxon>
        <taxon>Bacillota</taxon>
        <taxon>Tissierellia</taxon>
        <taxon>Tissierellales</taxon>
        <taxon>Tissierellaceae</taxon>
        <taxon>Tissierella</taxon>
    </lineage>
</organism>
<reference evidence="3 4" key="1">
    <citation type="submission" date="2022-06" db="EMBL/GenBank/DDBJ databases">
        <title>Isolation of gut microbiota from human fecal samples.</title>
        <authorList>
            <person name="Pamer E.G."/>
            <person name="Barat B."/>
            <person name="Waligurski E."/>
            <person name="Medina S."/>
            <person name="Paddock L."/>
            <person name="Mostad J."/>
        </authorList>
    </citation>
    <scope>NUCLEOTIDE SEQUENCE [LARGE SCALE GENOMIC DNA]</scope>
    <source>
        <strain evidence="3 4">DFI.7.95</strain>
    </source>
</reference>
<accession>A0ABT1S732</accession>
<dbReference type="InterPro" id="IPR008513">
    <property type="entry name" value="tRNA(Met)_cyd_acetate_ligase"/>
</dbReference>
<dbReference type="PANTHER" id="PTHR37825:SF1">
    <property type="entry name" value="TRNA(MET) CYTIDINE ACETATE LIGASE"/>
    <property type="match status" value="1"/>
</dbReference>
<evidence type="ECO:0000313" key="4">
    <source>
        <dbReference type="Proteomes" id="UP001524478"/>
    </source>
</evidence>
<evidence type="ECO:0000313" key="3">
    <source>
        <dbReference type="EMBL" id="MCQ4921827.1"/>
    </source>
</evidence>
<dbReference type="Proteomes" id="UP001524478">
    <property type="component" value="Unassembled WGS sequence"/>
</dbReference>
<keyword evidence="4" id="KW-1185">Reference proteome</keyword>
<dbReference type="PANTHER" id="PTHR37825">
    <property type="entry name" value="TRNA(MET) CYTIDINE ACETATE LIGASE"/>
    <property type="match status" value="1"/>
</dbReference>
<dbReference type="HAMAP" id="MF_01539">
    <property type="entry name" value="TmcAL"/>
    <property type="match status" value="1"/>
</dbReference>
<feature type="binding site" evidence="2">
    <location>
        <position position="170"/>
    </location>
    <ligand>
        <name>ATP</name>
        <dbReference type="ChEBI" id="CHEBI:30616"/>
    </ligand>
</feature>
<dbReference type="Gene3D" id="3.40.50.620">
    <property type="entry name" value="HUPs"/>
    <property type="match status" value="1"/>
</dbReference>
<keyword evidence="2" id="KW-0067">ATP-binding</keyword>
<comment type="subcellular location">
    <subcellularLocation>
        <location evidence="2">Cytoplasm</location>
    </subcellularLocation>
</comment>
<keyword evidence="2" id="KW-0436">Ligase</keyword>
<dbReference type="EMBL" id="JANGAC010000001">
    <property type="protein sequence ID" value="MCQ4921827.1"/>
    <property type="molecule type" value="Genomic_DNA"/>
</dbReference>
<comment type="function">
    <text evidence="2">Catalyzes the formation of N(4)-acetylcytidine (ac(4)C) at the wobble position of elongator tRNA(Met), using acetate and ATP as substrates. First activates an acetate ion to form acetyladenylate (Ac-AMP) and then transfers the acetyl group to tRNA to form ac(4)C34.</text>
</comment>
<sequence>MTVVGFITEYNPFHYGHKYHLEQSIKKTDADYSIAIMSGSFLQRGEPSFIDKWTKAKMAIDNGIDLVLELPFIFSSQSAELFAYGGVKLMDSLNIVDYLAFGSELGDLEPLAQITSVLSDEPEYYKEKLKYYLSRGLSYSISRSNALEEYINITSPDNYHNYKEIIRKSNNILGIEYLKALNKINSKIVPIAIKRSGSNYNDLHLSDGFASATAIRNLVKNSTLSSIKNLVPIETYFCLQEYIEKYNHFNYLENYDQIFLYLIRTLDKSKVQNLLDIEPGLENRMIEQGYKNNNIKEIIDNIVTKRYPRTRIQRLFVHLLNQLDGNTFKDLYDLYPSYIRVLGANKKGLFLLSEIKKNSSLPIITKFADYKHFNNQSLEKILMFDKKATDIFFIGLNSSRPLSNMDYYNSPYIK</sequence>
<name>A0ABT1S732_9FIRM</name>
<dbReference type="RefSeq" id="WP_256310253.1">
    <property type="nucleotide sequence ID" value="NZ_JANGAC010000001.1"/>
</dbReference>
<dbReference type="Pfam" id="PF05636">
    <property type="entry name" value="HIGH_NTase1"/>
    <property type="match status" value="1"/>
</dbReference>
<evidence type="ECO:0000256" key="1">
    <source>
        <dbReference type="ARBA" id="ARBA00022694"/>
    </source>
</evidence>
<comment type="similarity">
    <text evidence="2">Belongs to the TmcAL family.</text>
</comment>
<keyword evidence="2" id="KW-0820">tRNA-binding</keyword>
<feature type="binding site" evidence="2">
    <location>
        <position position="102"/>
    </location>
    <ligand>
        <name>ATP</name>
        <dbReference type="ChEBI" id="CHEBI:30616"/>
    </ligand>
</feature>
<gene>
    <name evidence="2" type="primary">tmcAL</name>
    <name evidence="3" type="ORF">NE686_01900</name>
</gene>
<dbReference type="EC" id="6.3.4.-" evidence="2"/>
<comment type="caution">
    <text evidence="2">Lacks conserved residue(s) required for the propagation of feature annotation.</text>
</comment>
<keyword evidence="1 2" id="KW-0819">tRNA processing</keyword>
<comment type="catalytic activity">
    <reaction evidence="2">
        <text>cytidine(34) in elongator tRNA(Met) + acetate + ATP = N(4)-acetylcytidine(34) in elongator tRNA(Met) + AMP + diphosphate</text>
        <dbReference type="Rhea" id="RHEA:58144"/>
        <dbReference type="Rhea" id="RHEA-COMP:10693"/>
        <dbReference type="Rhea" id="RHEA-COMP:10694"/>
        <dbReference type="ChEBI" id="CHEBI:30089"/>
        <dbReference type="ChEBI" id="CHEBI:30616"/>
        <dbReference type="ChEBI" id="CHEBI:33019"/>
        <dbReference type="ChEBI" id="CHEBI:74900"/>
        <dbReference type="ChEBI" id="CHEBI:82748"/>
        <dbReference type="ChEBI" id="CHEBI:456215"/>
    </reaction>
</comment>
<feature type="binding site" evidence="2">
    <location>
        <begin position="7"/>
        <end position="20"/>
    </location>
    <ligand>
        <name>ATP</name>
        <dbReference type="ChEBI" id="CHEBI:30616"/>
    </ligand>
</feature>
<keyword evidence="2" id="KW-0547">Nucleotide-binding</keyword>
<dbReference type="SUPFAM" id="SSF52374">
    <property type="entry name" value="Nucleotidylyl transferase"/>
    <property type="match status" value="1"/>
</dbReference>
<dbReference type="InterPro" id="IPR014729">
    <property type="entry name" value="Rossmann-like_a/b/a_fold"/>
</dbReference>
<comment type="caution">
    <text evidence="3">The sequence shown here is derived from an EMBL/GenBank/DDBJ whole genome shotgun (WGS) entry which is preliminary data.</text>
</comment>
<keyword evidence="2" id="KW-0963">Cytoplasm</keyword>
<dbReference type="NCBIfam" id="NF010191">
    <property type="entry name" value="PRK13670.1"/>
    <property type="match status" value="1"/>
</dbReference>
<keyword evidence="2" id="KW-0694">RNA-binding</keyword>
<feature type="binding site" evidence="2">
    <location>
        <position position="195"/>
    </location>
    <ligand>
        <name>ATP</name>
        <dbReference type="ChEBI" id="CHEBI:30616"/>
    </ligand>
</feature>